<evidence type="ECO:0008006" key="4">
    <source>
        <dbReference type="Google" id="ProtNLM"/>
    </source>
</evidence>
<evidence type="ECO:0000256" key="1">
    <source>
        <dbReference type="SAM" id="MobiDB-lite"/>
    </source>
</evidence>
<protein>
    <recommendedName>
        <fullName evidence="4">ISNCY family transposase</fullName>
    </recommendedName>
</protein>
<proteinExistence type="predicted"/>
<dbReference type="AlphaFoldDB" id="A0A7W6LHF6"/>
<feature type="compositionally biased region" description="Basic and acidic residues" evidence="1">
    <location>
        <begin position="75"/>
        <end position="84"/>
    </location>
</feature>
<keyword evidence="3" id="KW-1185">Reference proteome</keyword>
<dbReference type="Pfam" id="PF13551">
    <property type="entry name" value="HTH_29"/>
    <property type="match status" value="1"/>
</dbReference>
<sequence length="123" mass="13895">MSERDLQRIEVLSKVIGSRMTMVSAAHVLGLSERQVRRLLQRMRTGGAASIRHKAIGQTSNNRLGNVLAYIKEQQDKPKVKSNSEKNGYVKRARGPGRRKEFMSDPAVIARREKALLRQRAAE</sequence>
<comment type="caution">
    <text evidence="2">The sequence shown here is derived from an EMBL/GenBank/DDBJ whole genome shotgun (WGS) entry which is preliminary data.</text>
</comment>
<reference evidence="2 3" key="1">
    <citation type="submission" date="2020-08" db="EMBL/GenBank/DDBJ databases">
        <title>Genomic Encyclopedia of Type Strains, Phase IV (KMG-IV): sequencing the most valuable type-strain genomes for metagenomic binning, comparative biology and taxonomic classification.</title>
        <authorList>
            <person name="Goeker M."/>
        </authorList>
    </citation>
    <scope>NUCLEOTIDE SEQUENCE [LARGE SCALE GENOMIC DNA]</scope>
    <source>
        <strain evidence="2 3">DSM 29514</strain>
    </source>
</reference>
<organism evidence="2 3">
    <name type="scientific">Rhizobium rhizoryzae</name>
    <dbReference type="NCBI Taxonomy" id="451876"/>
    <lineage>
        <taxon>Bacteria</taxon>
        <taxon>Pseudomonadati</taxon>
        <taxon>Pseudomonadota</taxon>
        <taxon>Alphaproteobacteria</taxon>
        <taxon>Hyphomicrobiales</taxon>
        <taxon>Rhizobiaceae</taxon>
        <taxon>Rhizobium/Agrobacterium group</taxon>
        <taxon>Rhizobium</taxon>
    </lineage>
</organism>
<gene>
    <name evidence="2" type="ORF">GGQ72_002997</name>
</gene>
<dbReference type="Proteomes" id="UP000519897">
    <property type="component" value="Unassembled WGS sequence"/>
</dbReference>
<feature type="region of interest" description="Disordered" evidence="1">
    <location>
        <begin position="75"/>
        <end position="102"/>
    </location>
</feature>
<dbReference type="EMBL" id="JACIEC010000003">
    <property type="protein sequence ID" value="MBB4144440.1"/>
    <property type="molecule type" value="Genomic_DNA"/>
</dbReference>
<name>A0A7W6LHF6_9HYPH</name>
<evidence type="ECO:0000313" key="2">
    <source>
        <dbReference type="EMBL" id="MBB4144440.1"/>
    </source>
</evidence>
<evidence type="ECO:0000313" key="3">
    <source>
        <dbReference type="Proteomes" id="UP000519897"/>
    </source>
</evidence>
<accession>A0A7W6LHF6</accession>